<feature type="transmembrane region" description="Helical" evidence="3">
    <location>
        <begin position="61"/>
        <end position="80"/>
    </location>
</feature>
<name>A0ABQ6W3A3_9PROT</name>
<organism evidence="4 5">
    <name type="scientific">Komagataeibacter medellinensis</name>
    <dbReference type="NCBI Taxonomy" id="1177712"/>
    <lineage>
        <taxon>Bacteria</taxon>
        <taxon>Pseudomonadati</taxon>
        <taxon>Pseudomonadota</taxon>
        <taxon>Alphaproteobacteria</taxon>
        <taxon>Acetobacterales</taxon>
        <taxon>Acetobacteraceae</taxon>
        <taxon>Komagataeibacter</taxon>
    </lineage>
</organism>
<dbReference type="Proteomes" id="UP000427842">
    <property type="component" value="Unassembled WGS sequence"/>
</dbReference>
<dbReference type="EMBL" id="QYAZ01000001">
    <property type="protein sequence ID" value="KAB8125123.1"/>
    <property type="molecule type" value="Genomic_DNA"/>
</dbReference>
<keyword evidence="5" id="KW-1185">Reference proteome</keyword>
<sequence>MREWRSQRDRYESIPGGGGDGGGNMEARVAVLEQIAQDTKDVLKELKTEASTLRSNQERDFRLLFGAIIAATLGLAGLMAKGFHWI</sequence>
<feature type="coiled-coil region" evidence="1">
    <location>
        <begin position="29"/>
        <end position="56"/>
    </location>
</feature>
<comment type="caution">
    <text evidence="4">The sequence shown here is derived from an EMBL/GenBank/DDBJ whole genome shotgun (WGS) entry which is preliminary data.</text>
</comment>
<protein>
    <submittedName>
        <fullName evidence="4">Uncharacterized protein</fullName>
    </submittedName>
</protein>
<accession>A0ABQ6W3A3</accession>
<keyword evidence="3" id="KW-1133">Transmembrane helix</keyword>
<evidence type="ECO:0000256" key="3">
    <source>
        <dbReference type="SAM" id="Phobius"/>
    </source>
</evidence>
<gene>
    <name evidence="4" type="ORF">D3W54_01170</name>
</gene>
<keyword evidence="1" id="KW-0175">Coiled coil</keyword>
<reference evidence="4 5" key="1">
    <citation type="submission" date="2018-09" db="EMBL/GenBank/DDBJ databases">
        <title>Genome sequence and characterization of the bcs clusters for the production of nanocellulose from the low pH resistant strain Komagataeibacter medellinensis ID13488.</title>
        <authorList>
            <person name="Hernandez-Arriaga A.M."/>
            <person name="Del Cerro C."/>
            <person name="Urbina L."/>
            <person name="Eceiza A."/>
            <person name="Retegi A."/>
            <person name="Prieto M.A."/>
        </authorList>
    </citation>
    <scope>NUCLEOTIDE SEQUENCE [LARGE SCALE GENOMIC DNA]</scope>
    <source>
        <strain evidence="4 5">ID13488</strain>
    </source>
</reference>
<keyword evidence="3" id="KW-0812">Transmembrane</keyword>
<feature type="region of interest" description="Disordered" evidence="2">
    <location>
        <begin position="1"/>
        <end position="24"/>
    </location>
</feature>
<evidence type="ECO:0000313" key="5">
    <source>
        <dbReference type="Proteomes" id="UP000427842"/>
    </source>
</evidence>
<keyword evidence="3" id="KW-0472">Membrane</keyword>
<feature type="compositionally biased region" description="Gly residues" evidence="2">
    <location>
        <begin position="15"/>
        <end position="24"/>
    </location>
</feature>
<evidence type="ECO:0000256" key="2">
    <source>
        <dbReference type="SAM" id="MobiDB-lite"/>
    </source>
</evidence>
<evidence type="ECO:0000313" key="4">
    <source>
        <dbReference type="EMBL" id="KAB8125123.1"/>
    </source>
</evidence>
<evidence type="ECO:0000256" key="1">
    <source>
        <dbReference type="SAM" id="Coils"/>
    </source>
</evidence>
<feature type="compositionally biased region" description="Basic and acidic residues" evidence="2">
    <location>
        <begin position="1"/>
        <end position="12"/>
    </location>
</feature>
<proteinExistence type="predicted"/>